<evidence type="ECO:0000259" key="2">
    <source>
        <dbReference type="SMART" id="SM00244"/>
    </source>
</evidence>
<protein>
    <recommendedName>
        <fullName evidence="2">Band 7 domain-containing protein</fullName>
    </recommendedName>
</protein>
<dbReference type="InterPro" id="IPR036013">
    <property type="entry name" value="Band_7/SPFH_dom_sf"/>
</dbReference>
<gene>
    <name evidence="3" type="ORF">PPAR1163_LOCUS16816</name>
</gene>
<proteinExistence type="predicted"/>
<dbReference type="AlphaFoldDB" id="A0A7S1XSR3"/>
<dbReference type="EMBL" id="HBGJ01026333">
    <property type="protein sequence ID" value="CAD9258444.1"/>
    <property type="molecule type" value="Transcribed_RNA"/>
</dbReference>
<dbReference type="SMART" id="SM00244">
    <property type="entry name" value="PHB"/>
    <property type="match status" value="1"/>
</dbReference>
<evidence type="ECO:0000313" key="3">
    <source>
        <dbReference type="EMBL" id="CAD9258444.1"/>
    </source>
</evidence>
<name>A0A7S1XSR3_9STRA</name>
<feature type="compositionally biased region" description="Basic and acidic residues" evidence="1">
    <location>
        <begin position="368"/>
        <end position="379"/>
    </location>
</feature>
<dbReference type="Pfam" id="PF01145">
    <property type="entry name" value="Band_7"/>
    <property type="match status" value="1"/>
</dbReference>
<evidence type="ECO:0000256" key="1">
    <source>
        <dbReference type="SAM" id="MobiDB-lite"/>
    </source>
</evidence>
<feature type="domain" description="Band 7" evidence="2">
    <location>
        <begin position="34"/>
        <end position="219"/>
    </location>
</feature>
<dbReference type="InterPro" id="IPR050710">
    <property type="entry name" value="Band7/mec-2_domain"/>
</dbReference>
<dbReference type="SUPFAM" id="SSF117892">
    <property type="entry name" value="Band 7/SPFH domain"/>
    <property type="match status" value="1"/>
</dbReference>
<dbReference type="PANTHER" id="PTHR43327:SF31">
    <property type="entry name" value="HYPERSENSITIVE-INDUCED RESPONSE PROTEIN 2"/>
    <property type="match status" value="1"/>
</dbReference>
<accession>A0A7S1XSR3</accession>
<feature type="region of interest" description="Disordered" evidence="1">
    <location>
        <begin position="368"/>
        <end position="407"/>
    </location>
</feature>
<dbReference type="Gene3D" id="3.30.479.30">
    <property type="entry name" value="Band 7 domain"/>
    <property type="match status" value="1"/>
</dbReference>
<reference evidence="3" key="1">
    <citation type="submission" date="2021-01" db="EMBL/GenBank/DDBJ databases">
        <authorList>
            <person name="Corre E."/>
            <person name="Pelletier E."/>
            <person name="Niang G."/>
            <person name="Scheremetjew M."/>
            <person name="Finn R."/>
            <person name="Kale V."/>
            <person name="Holt S."/>
            <person name="Cochrane G."/>
            <person name="Meng A."/>
            <person name="Brown T."/>
            <person name="Cohen L."/>
        </authorList>
    </citation>
    <scope>NUCLEOTIDE SEQUENCE</scope>
    <source>
        <strain evidence="3">CCMP2877</strain>
    </source>
</reference>
<dbReference type="InterPro" id="IPR001107">
    <property type="entry name" value="Band_7"/>
</dbReference>
<organism evidence="3">
    <name type="scientific">Phaeomonas parva</name>
    <dbReference type="NCBI Taxonomy" id="124430"/>
    <lineage>
        <taxon>Eukaryota</taxon>
        <taxon>Sar</taxon>
        <taxon>Stramenopiles</taxon>
        <taxon>Ochrophyta</taxon>
        <taxon>Pinguiophyceae</taxon>
        <taxon>Pinguiochrysidales</taxon>
        <taxon>Pinguiochrysidaceae</taxon>
        <taxon>Phaeomonas</taxon>
    </lineage>
</organism>
<sequence>MLHVPPRHGVCGEVLLSLRVHLLFVHAPRALRPNGRAGDRGEVQRVHANARAGAALPDRHLWLLRGEARCPHVDALAEHPPQKREVRVRITASHAFTVARANLTSRCPLLLLRYKTRDHVFVDLNGYILYSIIMEQVADAHYKLEDPNQQIRQYVDDALRSEVAKHPVDQLFHLRDAVNLAVQRNVSHLIAQYGYVIDKIAITRLAPDRAVMASMNNIVAQKRLKEAEAHRAAAIKIFEVKRAEGDAEASYLSGIGTSKQRAAIQEGFDEMVGEFSEYTGLEEETVRSIIYTTQYFDSQEGMIAGKRGHPSRILLGHSPSALIHHTSQLHETLGTDYVRFANFPSADQQVMLRDKWTAVMEEKNRLKQEEFERQLRDKPGAMSPAPVETNPLLPPDGEDPVLTSTSI</sequence>
<dbReference type="PANTHER" id="PTHR43327">
    <property type="entry name" value="STOMATIN-LIKE PROTEIN 2, MITOCHONDRIAL"/>
    <property type="match status" value="1"/>
</dbReference>